<evidence type="ECO:0000313" key="1">
    <source>
        <dbReference type="EMBL" id="KAG9391112.1"/>
    </source>
</evidence>
<dbReference type="AlphaFoldDB" id="A0A8J6B1N8"/>
<dbReference type="Gene3D" id="1.25.10.10">
    <property type="entry name" value="Leucine-rich Repeat Variant"/>
    <property type="match status" value="1"/>
</dbReference>
<dbReference type="SUPFAM" id="SSF48371">
    <property type="entry name" value="ARM repeat"/>
    <property type="match status" value="1"/>
</dbReference>
<protein>
    <recommendedName>
        <fullName evidence="3">HEAT repeat protein</fullName>
    </recommendedName>
</protein>
<comment type="caution">
    <text evidence="1">The sequence shown here is derived from an EMBL/GenBank/DDBJ whole genome shotgun (WGS) entry which is preliminary data.</text>
</comment>
<name>A0A8J6B1N8_9EUKA</name>
<organism evidence="1 2">
    <name type="scientific">Carpediemonas membranifera</name>
    <dbReference type="NCBI Taxonomy" id="201153"/>
    <lineage>
        <taxon>Eukaryota</taxon>
        <taxon>Metamonada</taxon>
        <taxon>Carpediemonas-like organisms</taxon>
        <taxon>Carpediemonas</taxon>
    </lineage>
</organism>
<evidence type="ECO:0008006" key="3">
    <source>
        <dbReference type="Google" id="ProtNLM"/>
    </source>
</evidence>
<dbReference type="InterPro" id="IPR016024">
    <property type="entry name" value="ARM-type_fold"/>
</dbReference>
<proteinExistence type="predicted"/>
<accession>A0A8J6B1N8</accession>
<sequence length="1018" mass="110577">MNAYVEKLGSFIEEGSQKSENKFNPLVFALDELTDELKSGESFAEDAEKLYGLFASILKYPNWGLRQTVAYALGYLAPFTSGDLVQALIAQTFALQHDDKREVRDAAAESLGMIIAACPGELDAIKSRVISHLNDDESWEHLEGALMAAGRFMARRPDAAAGVLDKVFALATLTEKFGFYAEYVRYQSLRALDRYARAASADLGSVREVVTARMVDPSLNVRRAAAEVWATALGDDKFTRDGLKISVESLASDEWRLRQAHAIALEAFAAKVPTDLAATIIDALIAISAQDLDDNEACQAAAAAVKAAAVVIVATRASTDALGPLAMETLRGSLPWLIDAGCQAVLAACKSGLTIDSEELLDLQCLVHRARFHPSLPIRIGAATTFRHIHRLRTGDMLTAAEVDGKIWDAAMFSRYHGLAKDLVESGTNDALETTFNAYTVAIATLPAAPEEAADVCDLLFESFVAGEGEGTASIQRAAALRTLAALSDAFWANHAADIDTIAQAAQDFEDDAVCPAAITLLSTIDYEDVAKVLYPLTFAPTDAVRTSASIALARTVGEAQSYWARGNDVAEQVTKLVEIIGEETDLDVDPVSLRTMRVHGLVRFINQLFPCREPFATDVPQEDYDVEEFELDEETVLAADSLIDRVLCSQEDEEAHAAAVAAAILLHERCPPFAKAAKNKAASKWAESVLAGAEWEVDVDFDEDDAEAISEAIEAVEIDEEGEPDEESAAYRLAAAFRASHARTKDTLASFFPLCEFPVEEDSEAIEPDLSYAGPEDIAEPYYEDDRAAWALAMVRPTAEVRGKMLYHVLAHAEAVTGIDTVQQLEDIADMNLERLVLEIKGLALAIRLDPSELPLQSCRQFAFPMALVCSQCMTMLDAEDEAEKVLLLHTIGDILPFAIAEPADVLAMLRPLAGVLSRASRRSSSSLAALTARAFASFEWDDETWADAGRYVATFLRDDDVPEDAKAPFMWDIIHALCDTVGEAGLLKRELPPPLDEDDARVNEGFTQEGVNYAKA</sequence>
<reference evidence="1" key="1">
    <citation type="submission" date="2021-05" db="EMBL/GenBank/DDBJ databases">
        <title>A free-living protist that lacks canonical eukaryotic 1 DNA replication and segregation systems.</title>
        <authorList>
            <person name="Salas-Leiva D.E."/>
            <person name="Tromer E.C."/>
            <person name="Curtis B.A."/>
            <person name="Jerlstrom-Hultqvist J."/>
            <person name="Kolisko M."/>
            <person name="Yi Z."/>
            <person name="Salas-Leiva J.S."/>
            <person name="Gallot-Lavallee L."/>
            <person name="Kops G.J.P.L."/>
            <person name="Archibald J.M."/>
            <person name="Simpson A.G.B."/>
            <person name="Roger A.J."/>
        </authorList>
    </citation>
    <scope>NUCLEOTIDE SEQUENCE</scope>
    <source>
        <strain evidence="1">BICM</strain>
    </source>
</reference>
<dbReference type="OrthoDB" id="10685657at2759"/>
<keyword evidence="2" id="KW-1185">Reference proteome</keyword>
<dbReference type="EMBL" id="JAHDYR010000062">
    <property type="protein sequence ID" value="KAG9391112.1"/>
    <property type="molecule type" value="Genomic_DNA"/>
</dbReference>
<dbReference type="Proteomes" id="UP000717585">
    <property type="component" value="Unassembled WGS sequence"/>
</dbReference>
<dbReference type="InterPro" id="IPR011989">
    <property type="entry name" value="ARM-like"/>
</dbReference>
<evidence type="ECO:0000313" key="2">
    <source>
        <dbReference type="Proteomes" id="UP000717585"/>
    </source>
</evidence>
<gene>
    <name evidence="1" type="ORF">J8273_7386</name>
</gene>